<evidence type="ECO:0000256" key="8">
    <source>
        <dbReference type="SAM" id="Phobius"/>
    </source>
</evidence>
<dbReference type="InterPro" id="IPR054530">
    <property type="entry name" value="TcaA_4th"/>
</dbReference>
<dbReference type="InterPro" id="IPR056902">
    <property type="entry name" value="NTF2_YvbJ"/>
</dbReference>
<comment type="subcellular location">
    <subcellularLocation>
        <location evidence="1">Cell membrane</location>
        <topology evidence="1">Single-pass membrane protein</topology>
    </subcellularLocation>
</comment>
<reference evidence="14 15" key="1">
    <citation type="submission" date="2019-07" db="EMBL/GenBank/DDBJ databases">
        <title>Allobacillus sp. nov. SKP isolated from shrimp paste of Euphausiacea.</title>
        <authorList>
            <person name="Kanchanasin P."/>
            <person name="Tanasupawat S."/>
            <person name="Shi W."/>
            <person name="Wu L."/>
            <person name="Ma J."/>
        </authorList>
    </citation>
    <scope>NUCLEOTIDE SEQUENCE [LARGE SCALE GENOMIC DNA]</scope>
    <source>
        <strain evidence="14 15">SKP4-8</strain>
    </source>
</reference>
<feature type="domain" description="TcaA protein NTF2-like" evidence="11">
    <location>
        <begin position="521"/>
        <end position="626"/>
    </location>
</feature>
<evidence type="ECO:0000256" key="5">
    <source>
        <dbReference type="ARBA" id="ARBA00023136"/>
    </source>
</evidence>
<dbReference type="PANTHER" id="PTHR40038">
    <property type="entry name" value="MEMBRANE-ASSOCIATED PROTEIN TCAA"/>
    <property type="match status" value="1"/>
</dbReference>
<evidence type="ECO:0000256" key="4">
    <source>
        <dbReference type="ARBA" id="ARBA00022989"/>
    </source>
</evidence>
<organism evidence="14 15">
    <name type="scientific">Allobacillus salarius</name>
    <dbReference type="NCBI Taxonomy" id="1955272"/>
    <lineage>
        <taxon>Bacteria</taxon>
        <taxon>Bacillati</taxon>
        <taxon>Bacillota</taxon>
        <taxon>Bacilli</taxon>
        <taxon>Bacillales</taxon>
        <taxon>Bacillaceae</taxon>
        <taxon>Allobacillus</taxon>
    </lineage>
</organism>
<evidence type="ECO:0000256" key="3">
    <source>
        <dbReference type="ARBA" id="ARBA00022692"/>
    </source>
</evidence>
<dbReference type="Pfam" id="PF22813">
    <property type="entry name" value="TcaA_2nd"/>
    <property type="match status" value="1"/>
</dbReference>
<evidence type="ECO:0000259" key="10">
    <source>
        <dbReference type="Pfam" id="PF22813"/>
    </source>
</evidence>
<feature type="domain" description="TcaA 4th" evidence="12">
    <location>
        <begin position="272"/>
        <end position="343"/>
    </location>
</feature>
<dbReference type="InterPro" id="IPR054529">
    <property type="entry name" value="TcaA_2nd"/>
</dbReference>
<feature type="transmembrane region" description="Helical" evidence="8">
    <location>
        <begin position="71"/>
        <end position="92"/>
    </location>
</feature>
<protein>
    <submittedName>
        <fullName evidence="14">Zinc-ribbon domain-containing protein</fullName>
    </submittedName>
</protein>
<keyword evidence="3 8" id="KW-0812">Transmembrane</keyword>
<evidence type="ECO:0000256" key="7">
    <source>
        <dbReference type="SAM" id="MobiDB-lite"/>
    </source>
</evidence>
<evidence type="ECO:0000256" key="1">
    <source>
        <dbReference type="ARBA" id="ARBA00004162"/>
    </source>
</evidence>
<feature type="coiled-coil region" evidence="6">
    <location>
        <begin position="136"/>
        <end position="166"/>
    </location>
</feature>
<dbReference type="Proteomes" id="UP000316425">
    <property type="component" value="Unassembled WGS sequence"/>
</dbReference>
<evidence type="ECO:0000313" key="14">
    <source>
        <dbReference type="EMBL" id="TSJ62566.1"/>
    </source>
</evidence>
<keyword evidence="5 8" id="KW-0472">Membrane</keyword>
<dbReference type="GO" id="GO:0005886">
    <property type="term" value="C:plasma membrane"/>
    <property type="evidence" value="ECO:0007669"/>
    <property type="project" value="UniProtKB-SubCell"/>
</dbReference>
<dbReference type="InterPro" id="IPR054528">
    <property type="entry name" value="TcaA_5th"/>
</dbReference>
<feature type="compositionally biased region" description="Polar residues" evidence="7">
    <location>
        <begin position="27"/>
        <end position="52"/>
    </location>
</feature>
<keyword evidence="2" id="KW-1003">Cell membrane</keyword>
<gene>
    <name evidence="14" type="ORF">FPQ13_09625</name>
</gene>
<evidence type="ECO:0000259" key="12">
    <source>
        <dbReference type="Pfam" id="PF22820"/>
    </source>
</evidence>
<dbReference type="Pfam" id="PF22820">
    <property type="entry name" value="TcaA_3rd_4th"/>
    <property type="match status" value="1"/>
</dbReference>
<sequence>MKFCSECGTELSDSTAFCSNCGRKVESSASDQSNHSSEQSMKSNQAETNQPTRQKEKKEDFATFIKRHKMLLSIGLGVALVILAGYFTLSFINSPDRYVNGVVDAIEADDYESLAGSMYFADTEEEISKESIEVYVNYLKENKNRLDQVKRDLQEQSELLEEDDQTISDFSTYWDEMYLVKKDGFLKDTYRVYVIPSYVTIESTLDGLMLSNDLEEDLHTFSERESSFEVGPLVRGFHQFTFTYEGEWMKLEEQREHYIADKSEYVSPEFDVDYLTFETGFQHDYEEKLIVSGNEVSDPIFNEEIGPFLLDEQSTYEYQVDFPWGTMSTGEQPIDSEYVRLDFQVNEELAEQLADGLQNHYETVLTSFETRDFSLLEDMNAGLRNSYENNYESMYGTFDSNDEWYSGLHYKNFNIHPTMMSFGKDDQGEWHVTVPVTEEEMIVNSYAEPSESDLADYRNNNRHYQLNYRDGEWVVVDHLSMFGFPDSEQTFDYTYDGDVRLLETTVEEAAGDPGKVIPVRVGEYVEHLVEAINAGDYSLVSPYILSDSSLESDQRSLVKRLYEAGTTEELKSFEVLSVEESGDGWKAKSREEITINYESGKSETNKYEWTYTVVEKDGEYFLSKIE</sequence>
<feature type="region of interest" description="Disordered" evidence="7">
    <location>
        <begin position="26"/>
        <end position="57"/>
    </location>
</feature>
<evidence type="ECO:0000256" key="6">
    <source>
        <dbReference type="SAM" id="Coils"/>
    </source>
</evidence>
<dbReference type="AlphaFoldDB" id="A0A556PDU3"/>
<feature type="domain" description="YvbJ-like NTF2-like" evidence="13">
    <location>
        <begin position="354"/>
        <end position="477"/>
    </location>
</feature>
<dbReference type="PANTHER" id="PTHR40038:SF1">
    <property type="entry name" value="MEMBRANE-ASSOCIATED PROTEIN TCAA"/>
    <property type="match status" value="1"/>
</dbReference>
<dbReference type="OrthoDB" id="1682769at2"/>
<dbReference type="RefSeq" id="WP_144089131.1">
    <property type="nucleotide sequence ID" value="NZ_VMHE01000018.1"/>
</dbReference>
<accession>A0A556PDU3</accession>
<name>A0A556PDU3_9BACI</name>
<evidence type="ECO:0000259" key="13">
    <source>
        <dbReference type="Pfam" id="PF25155"/>
    </source>
</evidence>
<evidence type="ECO:0000259" key="11">
    <source>
        <dbReference type="Pfam" id="PF22819"/>
    </source>
</evidence>
<evidence type="ECO:0000256" key="2">
    <source>
        <dbReference type="ARBA" id="ARBA00022475"/>
    </source>
</evidence>
<keyword evidence="4 8" id="KW-1133">Transmembrane helix</keyword>
<comment type="caution">
    <text evidence="14">The sequence shown here is derived from an EMBL/GenBank/DDBJ whole genome shotgun (WGS) entry which is preliminary data.</text>
</comment>
<evidence type="ECO:0000313" key="15">
    <source>
        <dbReference type="Proteomes" id="UP000316425"/>
    </source>
</evidence>
<evidence type="ECO:0000259" key="9">
    <source>
        <dbReference type="Pfam" id="PF13240"/>
    </source>
</evidence>
<keyword evidence="6" id="KW-0175">Coiled coil</keyword>
<dbReference type="Pfam" id="PF25155">
    <property type="entry name" value="NTF2_YvbJ"/>
    <property type="match status" value="1"/>
</dbReference>
<feature type="domain" description="TcaA second" evidence="10">
    <location>
        <begin position="95"/>
        <end position="192"/>
    </location>
</feature>
<dbReference type="InterPro" id="IPR026870">
    <property type="entry name" value="Zinc_ribbon_dom"/>
</dbReference>
<dbReference type="EMBL" id="VMHE01000018">
    <property type="protein sequence ID" value="TSJ62566.1"/>
    <property type="molecule type" value="Genomic_DNA"/>
</dbReference>
<feature type="domain" description="Zinc-ribbon" evidence="9">
    <location>
        <begin position="3"/>
        <end position="25"/>
    </location>
</feature>
<dbReference type="Pfam" id="PF13240">
    <property type="entry name" value="Zn_Ribbon_1"/>
    <property type="match status" value="1"/>
</dbReference>
<proteinExistence type="predicted"/>
<dbReference type="Pfam" id="PF22819">
    <property type="entry name" value="TcaA_5th"/>
    <property type="match status" value="1"/>
</dbReference>
<keyword evidence="15" id="KW-1185">Reference proteome</keyword>